<evidence type="ECO:0000313" key="3">
    <source>
        <dbReference type="EMBL" id="KAE8348662.1"/>
    </source>
</evidence>
<dbReference type="OrthoDB" id="5135119at2759"/>
<dbReference type="Pfam" id="PF04185">
    <property type="entry name" value="Phosphoesterase"/>
    <property type="match status" value="1"/>
</dbReference>
<dbReference type="InterPro" id="IPR007312">
    <property type="entry name" value="Phosphoesterase"/>
</dbReference>
<keyword evidence="1" id="KW-0378">Hydrolase</keyword>
<proteinExistence type="predicted"/>
<organism evidence="3 4">
    <name type="scientific">Aspergillus coremiiformis</name>
    <dbReference type="NCBI Taxonomy" id="138285"/>
    <lineage>
        <taxon>Eukaryota</taxon>
        <taxon>Fungi</taxon>
        <taxon>Dikarya</taxon>
        <taxon>Ascomycota</taxon>
        <taxon>Pezizomycotina</taxon>
        <taxon>Eurotiomycetes</taxon>
        <taxon>Eurotiomycetidae</taxon>
        <taxon>Eurotiales</taxon>
        <taxon>Aspergillaceae</taxon>
        <taxon>Aspergillus</taxon>
        <taxon>Aspergillus subgen. Circumdati</taxon>
    </lineage>
</organism>
<name>A0A5N6YT51_9EURO</name>
<dbReference type="EMBL" id="ML739426">
    <property type="protein sequence ID" value="KAE8348662.1"/>
    <property type="molecule type" value="Genomic_DNA"/>
</dbReference>
<dbReference type="GO" id="GO:0016788">
    <property type="term" value="F:hydrolase activity, acting on ester bonds"/>
    <property type="evidence" value="ECO:0007669"/>
    <property type="project" value="InterPro"/>
</dbReference>
<evidence type="ECO:0000256" key="1">
    <source>
        <dbReference type="ARBA" id="ARBA00022801"/>
    </source>
</evidence>
<reference evidence="4" key="1">
    <citation type="submission" date="2019-04" db="EMBL/GenBank/DDBJ databases">
        <title>Friends and foes A comparative genomics studyof 23 Aspergillus species from section Flavi.</title>
        <authorList>
            <consortium name="DOE Joint Genome Institute"/>
            <person name="Kjaerbolling I."/>
            <person name="Vesth T."/>
            <person name="Frisvad J.C."/>
            <person name="Nybo J.L."/>
            <person name="Theobald S."/>
            <person name="Kildgaard S."/>
            <person name="Isbrandt T."/>
            <person name="Kuo A."/>
            <person name="Sato A."/>
            <person name="Lyhne E.K."/>
            <person name="Kogle M.E."/>
            <person name="Wiebenga A."/>
            <person name="Kun R.S."/>
            <person name="Lubbers R.J."/>
            <person name="Makela M.R."/>
            <person name="Barry K."/>
            <person name="Chovatia M."/>
            <person name="Clum A."/>
            <person name="Daum C."/>
            <person name="Haridas S."/>
            <person name="He G."/>
            <person name="LaButti K."/>
            <person name="Lipzen A."/>
            <person name="Mondo S."/>
            <person name="Riley R."/>
            <person name="Salamov A."/>
            <person name="Simmons B.A."/>
            <person name="Magnuson J.K."/>
            <person name="Henrissat B."/>
            <person name="Mortensen U.H."/>
            <person name="Larsen T.O."/>
            <person name="Devries R.P."/>
            <person name="Grigoriev I.V."/>
            <person name="Machida M."/>
            <person name="Baker S.E."/>
            <person name="Andersen M.R."/>
        </authorList>
    </citation>
    <scope>NUCLEOTIDE SEQUENCE [LARGE SCALE GENOMIC DNA]</scope>
    <source>
        <strain evidence="4">CBS 553.77</strain>
    </source>
</reference>
<dbReference type="GO" id="GO:0009395">
    <property type="term" value="P:phospholipid catabolic process"/>
    <property type="evidence" value="ECO:0007669"/>
    <property type="project" value="TreeGrafter"/>
</dbReference>
<sequence>MKSTTLLSVLGLMAAPALASPVQSEYTSVREAPFGYKPGSKESIENLKDKVEHIVWVVLENRSFDNILGGVRRKGLDNPINNGPFCNPKNTSDPSSGKYCTHAKDYDSVLNDPDHSVTGNNLEFYGTYTPSNDAISAGKVVPDQSGFINAQLNSYPKLNPEVATTQVMGYYTEDEIPTIVNIVDEFITFNRWFSCVPGPTNPNRLCALAGTSAGHGQNDKDFMNFAIPTQSIFEAANEKNLTWLNYDGTNKVFQPDSLFFTNINKTSRANVVPVENFFQDAYLGVLPQLSYINPSCCGTNTNSMHPTGNVSYGEVFVKQIYDAVRQGPKWDKTLLFITYDETGGFFDHVPPPLAVRPDNLTYTETAKNGQNYTLSFDRLGGRLPTWIISPYTKKGHVEQYGTDPVTGKPSPYSATSVLKTLGYLWDIKDFTPRVAHSPSFDHLIGKTKRDTPITLRTPHTFSI</sequence>
<protein>
    <submittedName>
        <fullName evidence="3">Phosphoesterase</fullName>
    </submittedName>
</protein>
<keyword evidence="4" id="KW-1185">Reference proteome</keyword>
<dbReference type="FunFam" id="3.40.720.10:FF:000052">
    <property type="entry name" value="Phosphatidylglycerol specific phospholipase, putative"/>
    <property type="match status" value="1"/>
</dbReference>
<feature type="signal peptide" evidence="2">
    <location>
        <begin position="1"/>
        <end position="19"/>
    </location>
</feature>
<feature type="chain" id="PRO_5024840822" evidence="2">
    <location>
        <begin position="20"/>
        <end position="463"/>
    </location>
</feature>
<evidence type="ECO:0000256" key="2">
    <source>
        <dbReference type="SAM" id="SignalP"/>
    </source>
</evidence>
<evidence type="ECO:0000313" key="4">
    <source>
        <dbReference type="Proteomes" id="UP000327118"/>
    </source>
</evidence>
<gene>
    <name evidence="3" type="ORF">BDV28DRAFT_152609</name>
</gene>
<dbReference type="Proteomes" id="UP000327118">
    <property type="component" value="Unassembled WGS sequence"/>
</dbReference>
<accession>A0A5N6YT51</accession>
<dbReference type="PANTHER" id="PTHR31956">
    <property type="entry name" value="NON-SPECIFIC PHOSPHOLIPASE C4-RELATED"/>
    <property type="match status" value="1"/>
</dbReference>
<dbReference type="PANTHER" id="PTHR31956:SF25">
    <property type="entry name" value="SPECIFIC PHOSPHOLIPASE C, PUTATIVE-RELATED"/>
    <property type="match status" value="1"/>
</dbReference>
<keyword evidence="2" id="KW-0732">Signal</keyword>
<dbReference type="AlphaFoldDB" id="A0A5N6YT51"/>
<dbReference type="Gene3D" id="3.40.720.10">
    <property type="entry name" value="Alkaline Phosphatase, subunit A"/>
    <property type="match status" value="2"/>
</dbReference>
<dbReference type="InterPro" id="IPR017850">
    <property type="entry name" value="Alkaline_phosphatase_core_sf"/>
</dbReference>